<accession>A0A8X6XEI9</accession>
<evidence type="ECO:0000313" key="1">
    <source>
        <dbReference type="EMBL" id="GFY51898.1"/>
    </source>
</evidence>
<dbReference type="AlphaFoldDB" id="A0A8X6XEI9"/>
<organism evidence="1 2">
    <name type="scientific">Trichonephila inaurata madagascariensis</name>
    <dbReference type="NCBI Taxonomy" id="2747483"/>
    <lineage>
        <taxon>Eukaryota</taxon>
        <taxon>Metazoa</taxon>
        <taxon>Ecdysozoa</taxon>
        <taxon>Arthropoda</taxon>
        <taxon>Chelicerata</taxon>
        <taxon>Arachnida</taxon>
        <taxon>Araneae</taxon>
        <taxon>Araneomorphae</taxon>
        <taxon>Entelegynae</taxon>
        <taxon>Araneoidea</taxon>
        <taxon>Nephilidae</taxon>
        <taxon>Trichonephila</taxon>
        <taxon>Trichonephila inaurata</taxon>
    </lineage>
</organism>
<evidence type="ECO:0000313" key="2">
    <source>
        <dbReference type="Proteomes" id="UP000886998"/>
    </source>
</evidence>
<keyword evidence="2" id="KW-1185">Reference proteome</keyword>
<proteinExistence type="predicted"/>
<dbReference type="EMBL" id="BMAV01008352">
    <property type="protein sequence ID" value="GFY51898.1"/>
    <property type="molecule type" value="Genomic_DNA"/>
</dbReference>
<protein>
    <submittedName>
        <fullName evidence="1">Uncharacterized protein</fullName>
    </submittedName>
</protein>
<gene>
    <name evidence="1" type="ORF">TNIN_230301</name>
</gene>
<comment type="caution">
    <text evidence="1">The sequence shown here is derived from an EMBL/GenBank/DDBJ whole genome shotgun (WGS) entry which is preliminary data.</text>
</comment>
<name>A0A8X6XEI9_9ARAC</name>
<sequence>MVWIAVFALPTRPQVFYLALASWKLDDLVSSRALLDALDGGEAERKMSLLFPAIRGWLEVSRQKEGSRSLVNGPSVLGVGTLISVLENYES</sequence>
<reference evidence="1" key="1">
    <citation type="submission" date="2020-08" db="EMBL/GenBank/DDBJ databases">
        <title>Multicomponent nature underlies the extraordinary mechanical properties of spider dragline silk.</title>
        <authorList>
            <person name="Kono N."/>
            <person name="Nakamura H."/>
            <person name="Mori M."/>
            <person name="Yoshida Y."/>
            <person name="Ohtoshi R."/>
            <person name="Malay A.D."/>
            <person name="Moran D.A.P."/>
            <person name="Tomita M."/>
            <person name="Numata K."/>
            <person name="Arakawa K."/>
        </authorList>
    </citation>
    <scope>NUCLEOTIDE SEQUENCE</scope>
</reference>
<dbReference type="Proteomes" id="UP000886998">
    <property type="component" value="Unassembled WGS sequence"/>
</dbReference>